<evidence type="ECO:0000259" key="1">
    <source>
        <dbReference type="Pfam" id="PF18029"/>
    </source>
</evidence>
<evidence type="ECO:0000313" key="2">
    <source>
        <dbReference type="EMBL" id="MBC2958911.1"/>
    </source>
</evidence>
<dbReference type="RefSeq" id="WP_186344600.1">
    <property type="nucleotide sequence ID" value="NZ_BMMR01000001.1"/>
</dbReference>
<dbReference type="InterPro" id="IPR029068">
    <property type="entry name" value="Glyas_Bleomycin-R_OHBP_Dase"/>
</dbReference>
<dbReference type="EMBL" id="JACMYC010000001">
    <property type="protein sequence ID" value="MBC2958911.1"/>
    <property type="molecule type" value="Genomic_DNA"/>
</dbReference>
<evidence type="ECO:0000313" key="3">
    <source>
        <dbReference type="Proteomes" id="UP000604001"/>
    </source>
</evidence>
<comment type="caution">
    <text evidence="2">The sequence shown here is derived from an EMBL/GenBank/DDBJ whole genome shotgun (WGS) entry which is preliminary data.</text>
</comment>
<protein>
    <submittedName>
        <fullName evidence="2">VOC family protein</fullName>
    </submittedName>
</protein>
<keyword evidence="3" id="KW-1185">Reference proteome</keyword>
<accession>A0ABR6U3D0</accession>
<proteinExistence type="predicted"/>
<dbReference type="PANTHER" id="PTHR35908">
    <property type="entry name" value="HYPOTHETICAL FUSION PROTEIN"/>
    <property type="match status" value="1"/>
</dbReference>
<name>A0ABR6U3D0_9ACTN</name>
<sequence length="233" mass="24334">MLRNAEIAAAGLADWRKLGQALHARYAVADLAAAARLAAAVAEAAAGTASDLRVTLDRGNVDLRLVSPDAVYRDETGTDHVVEWVTQRDVDLARVLSGLAAEAGAVAEPRAITAIELALDTARASELAPVWAALLTGSAASVGRGSIDDDVWDATGQVPYLWFQRTDPHEEPRQRFHLDVWVAPEVAEERIAAAVAAGGTVVDDSQAPSYVVVADADGNKACVCTSLSPEGGS</sequence>
<gene>
    <name evidence="2" type="ORF">H7344_01220</name>
</gene>
<dbReference type="Gene3D" id="3.10.180.10">
    <property type="entry name" value="2,3-Dihydroxybiphenyl 1,2-Dioxygenase, domain 1"/>
    <property type="match status" value="1"/>
</dbReference>
<dbReference type="InterPro" id="IPR041581">
    <property type="entry name" value="Glyoxalase_6"/>
</dbReference>
<feature type="domain" description="Glyoxalase-like" evidence="1">
    <location>
        <begin position="117"/>
        <end position="224"/>
    </location>
</feature>
<dbReference type="PANTHER" id="PTHR35908:SF1">
    <property type="entry name" value="CONSERVED PROTEIN"/>
    <property type="match status" value="1"/>
</dbReference>
<dbReference type="Pfam" id="PF18029">
    <property type="entry name" value="Glyoxalase_6"/>
    <property type="match status" value="1"/>
</dbReference>
<organism evidence="2 3">
    <name type="scientific">Nocardioides deserti</name>
    <dbReference type="NCBI Taxonomy" id="1588644"/>
    <lineage>
        <taxon>Bacteria</taxon>
        <taxon>Bacillati</taxon>
        <taxon>Actinomycetota</taxon>
        <taxon>Actinomycetes</taxon>
        <taxon>Propionibacteriales</taxon>
        <taxon>Nocardioidaceae</taxon>
        <taxon>Nocardioides</taxon>
    </lineage>
</organism>
<dbReference type="Proteomes" id="UP000604001">
    <property type="component" value="Unassembled WGS sequence"/>
</dbReference>
<reference evidence="2 3" key="1">
    <citation type="submission" date="2020-08" db="EMBL/GenBank/DDBJ databases">
        <title>novel species in genus Nocardioides.</title>
        <authorList>
            <person name="Zhang G."/>
        </authorList>
    </citation>
    <scope>NUCLEOTIDE SEQUENCE [LARGE SCALE GENOMIC DNA]</scope>
    <source>
        <strain evidence="2 3">SC8A-24</strain>
    </source>
</reference>